<dbReference type="Pfam" id="PF13411">
    <property type="entry name" value="MerR_1"/>
    <property type="match status" value="1"/>
</dbReference>
<name>A0A7W3TQ89_9LACO</name>
<accession>A0A7W3TQ89</accession>
<sequence>MLKTMEFAKLVGTTRRTLIFYDEKDIFKPVTVSPAGYRYYDYDQIYSFEMINSLREAGLSLEQIKRISNETNKQKQGTELRNSLVKLQQKILTLQASTQALKRRISNLRYDIYSSPKNVPVIITCLEERYWCSDNIDQCDSRIMAIHYSTFIKKLRLNQVITADNGGFLTNLPLSDYVDYPTSQFRFIQADYNPISKPTLPTLIKPAGRYLAIKTGRRDEEIMIGLQILKDYVQTHRLNIANYLWQFNTSMDVNQLGSSPEELLQYQIF</sequence>
<keyword evidence="1" id="KW-0238">DNA-binding</keyword>
<dbReference type="GO" id="GO:0003700">
    <property type="term" value="F:DNA-binding transcription factor activity"/>
    <property type="evidence" value="ECO:0007669"/>
    <property type="project" value="InterPro"/>
</dbReference>
<proteinExistence type="predicted"/>
<feature type="domain" description="HTH merR-type" evidence="2">
    <location>
        <begin position="1"/>
        <end position="70"/>
    </location>
</feature>
<dbReference type="Gene3D" id="1.10.1660.10">
    <property type="match status" value="1"/>
</dbReference>
<organism evidence="3 4">
    <name type="scientific">Limosilactobacillus albertensis</name>
    <dbReference type="NCBI Taxonomy" id="2759752"/>
    <lineage>
        <taxon>Bacteria</taxon>
        <taxon>Bacillati</taxon>
        <taxon>Bacillota</taxon>
        <taxon>Bacilli</taxon>
        <taxon>Lactobacillales</taxon>
        <taxon>Lactobacillaceae</taxon>
        <taxon>Limosilactobacillus</taxon>
    </lineage>
</organism>
<dbReference type="PROSITE" id="PS50937">
    <property type="entry name" value="HTH_MERR_2"/>
    <property type="match status" value="1"/>
</dbReference>
<dbReference type="AlphaFoldDB" id="A0A7W3TQ89"/>
<dbReference type="GO" id="GO:0003677">
    <property type="term" value="F:DNA binding"/>
    <property type="evidence" value="ECO:0007669"/>
    <property type="project" value="UniProtKB-KW"/>
</dbReference>
<dbReference type="InterPro" id="IPR047057">
    <property type="entry name" value="MerR_fam"/>
</dbReference>
<dbReference type="InterPro" id="IPR000551">
    <property type="entry name" value="MerR-type_HTH_dom"/>
</dbReference>
<gene>
    <name evidence="3" type="ORF">H5S40_01760</name>
</gene>
<dbReference type="SUPFAM" id="SSF46955">
    <property type="entry name" value="Putative DNA-binding domain"/>
    <property type="match status" value="1"/>
</dbReference>
<dbReference type="PANTHER" id="PTHR30204:SF97">
    <property type="entry name" value="MERR FAMILY REGULATORY PROTEIN"/>
    <property type="match status" value="1"/>
</dbReference>
<evidence type="ECO:0000256" key="1">
    <source>
        <dbReference type="ARBA" id="ARBA00023125"/>
    </source>
</evidence>
<evidence type="ECO:0000313" key="3">
    <source>
        <dbReference type="EMBL" id="MBB1068899.1"/>
    </source>
</evidence>
<evidence type="ECO:0000313" key="4">
    <source>
        <dbReference type="Proteomes" id="UP000518316"/>
    </source>
</evidence>
<dbReference type="SMART" id="SM00422">
    <property type="entry name" value="HTH_MERR"/>
    <property type="match status" value="1"/>
</dbReference>
<comment type="caution">
    <text evidence="3">The sequence shown here is derived from an EMBL/GenBank/DDBJ whole genome shotgun (WGS) entry which is preliminary data.</text>
</comment>
<keyword evidence="4" id="KW-1185">Reference proteome</keyword>
<evidence type="ECO:0000259" key="2">
    <source>
        <dbReference type="PROSITE" id="PS50937"/>
    </source>
</evidence>
<reference evidence="3 4" key="1">
    <citation type="submission" date="2020-07" db="EMBL/GenBank/DDBJ databases">
        <title>Description of Limosilactobacillus balticus sp. nov., Limosilactobacillus agrestis sp. nov., Limosilactobacillus albertensis sp. nov., Limosilactobacillus rudii sp. nov., Limosilactobacillus fastidiosus sp. nov., five novel Limosilactobacillus species isolated from the vertebrate gastrointestinal tract, and proposal of 6 subspecies of Limosilactobacillus reuteri adapted to the gastrointestinal tract of specific vertebrate hosts.</title>
        <authorList>
            <person name="Li F."/>
            <person name="Cheng C."/>
            <person name="Zheng J."/>
            <person name="Quevedo R.M."/>
            <person name="Li J."/>
            <person name="Roos S."/>
            <person name="Gaenzle M.G."/>
            <person name="Walter J."/>
        </authorList>
    </citation>
    <scope>NUCLEOTIDE SEQUENCE [LARGE SCALE GENOMIC DNA]</scope>
    <source>
        <strain evidence="3 4">RRLNB_1_1</strain>
    </source>
</reference>
<dbReference type="PANTHER" id="PTHR30204">
    <property type="entry name" value="REDOX-CYCLING DRUG-SENSING TRANSCRIPTIONAL ACTIVATOR SOXR"/>
    <property type="match status" value="1"/>
</dbReference>
<dbReference type="InterPro" id="IPR009061">
    <property type="entry name" value="DNA-bd_dom_put_sf"/>
</dbReference>
<dbReference type="RefSeq" id="WP_182597619.1">
    <property type="nucleotide sequence ID" value="NZ_JACIVC010000043.1"/>
</dbReference>
<dbReference type="EMBL" id="JACIVC010000043">
    <property type="protein sequence ID" value="MBB1068899.1"/>
    <property type="molecule type" value="Genomic_DNA"/>
</dbReference>
<protein>
    <submittedName>
        <fullName evidence="3">MerR family transcriptional regulator</fullName>
    </submittedName>
</protein>
<dbReference type="Proteomes" id="UP000518316">
    <property type="component" value="Unassembled WGS sequence"/>
</dbReference>